<dbReference type="Proteomes" id="UP000010482">
    <property type="component" value="Chromosome"/>
</dbReference>
<organism evidence="1 2">
    <name type="scientific">Dactylococcopsis salina (strain PCC 8305)</name>
    <name type="common">Myxobactron salinum</name>
    <dbReference type="NCBI Taxonomy" id="13035"/>
    <lineage>
        <taxon>Bacteria</taxon>
        <taxon>Bacillati</taxon>
        <taxon>Cyanobacteriota</taxon>
        <taxon>Cyanophyceae</taxon>
        <taxon>Nodosilineales</taxon>
        <taxon>Cymatolegaceae</taxon>
        <taxon>Dactylococcopsis</taxon>
    </lineage>
</organism>
<dbReference type="KEGG" id="dsl:Dacsa_2982"/>
<dbReference type="EMBL" id="CP003944">
    <property type="protein sequence ID" value="AFZ51527.1"/>
    <property type="molecule type" value="Genomic_DNA"/>
</dbReference>
<name>K9YYF7_DACS8</name>
<protein>
    <submittedName>
        <fullName evidence="1">Uncharacterized protein</fullName>
    </submittedName>
</protein>
<accession>K9YYF7</accession>
<sequence>MPLPNLQPVGKEIVKPYNPYYPGTKRSWLPLALSLYKEGRLEGQRPIEGGKAIPFVSTWTVSSLPLENIRCQLQFSGNAELSYELVVQNADFIGHLIELIRIHQKEGIIDFPKEFYRELLQIPVS</sequence>
<gene>
    <name evidence="1" type="ORF">Dacsa_2982</name>
</gene>
<dbReference type="NCBIfam" id="NF045587">
    <property type="entry name" value="T4P_biogen_EbsA"/>
    <property type="match status" value="1"/>
</dbReference>
<evidence type="ECO:0000313" key="2">
    <source>
        <dbReference type="Proteomes" id="UP000010482"/>
    </source>
</evidence>
<dbReference type="InterPro" id="IPR054652">
    <property type="entry name" value="T4P_EbsA-like"/>
</dbReference>
<dbReference type="HOGENOM" id="CLU_1955942_0_0_3"/>
<keyword evidence="2" id="KW-1185">Reference proteome</keyword>
<reference evidence="1" key="1">
    <citation type="submission" date="2012-04" db="EMBL/GenBank/DDBJ databases">
        <title>Finished genome of Dactylococcopsis salina PCC 8305.</title>
        <authorList>
            <consortium name="US DOE Joint Genome Institute"/>
            <person name="Gugger M."/>
            <person name="Coursin T."/>
            <person name="Rippka R."/>
            <person name="Tandeau De Marsac N."/>
            <person name="Huntemann M."/>
            <person name="Wei C.-L."/>
            <person name="Han J."/>
            <person name="Detter J.C."/>
            <person name="Han C."/>
            <person name="Tapia R."/>
            <person name="Daligault H."/>
            <person name="Chen A."/>
            <person name="Krypides N."/>
            <person name="Mavromatis K."/>
            <person name="Markowitz V."/>
            <person name="Szeto E."/>
            <person name="Ivanova N."/>
            <person name="Ovchinnikova G."/>
            <person name="Pagani I."/>
            <person name="Pati A."/>
            <person name="Goodwin L."/>
            <person name="Peters L."/>
            <person name="Pitluck S."/>
            <person name="Woyke T."/>
            <person name="Kerfeld C."/>
        </authorList>
    </citation>
    <scope>NUCLEOTIDE SEQUENCE [LARGE SCALE GENOMIC DNA]</scope>
    <source>
        <strain evidence="1">PCC 8305</strain>
    </source>
</reference>
<proteinExistence type="predicted"/>
<dbReference type="OrthoDB" id="512629at2"/>
<evidence type="ECO:0000313" key="1">
    <source>
        <dbReference type="EMBL" id="AFZ51527.1"/>
    </source>
</evidence>
<dbReference type="eggNOG" id="ENOG50318FE">
    <property type="taxonomic scope" value="Bacteria"/>
</dbReference>
<dbReference type="AlphaFoldDB" id="K9YYF7"/>
<dbReference type="STRING" id="13035.Dacsa_2982"/>
<dbReference type="RefSeq" id="WP_015230507.1">
    <property type="nucleotide sequence ID" value="NC_019780.1"/>
</dbReference>